<proteinExistence type="inferred from homology"/>
<dbReference type="HAMAP" id="MF_00956">
    <property type="entry name" value="GDP_fucose_synth"/>
    <property type="match status" value="1"/>
</dbReference>
<dbReference type="PANTHER" id="PTHR43238:SF1">
    <property type="entry name" value="GDP-L-FUCOSE SYNTHASE"/>
    <property type="match status" value="1"/>
</dbReference>
<comment type="function">
    <text evidence="5">Catalyzes the two-step NADP-dependent conversion of GDP-4-dehydro-6-deoxy-D-mannose to GDP-fucose, involving an epimerase and a reductase reaction.</text>
</comment>
<evidence type="ECO:0000256" key="4">
    <source>
        <dbReference type="ARBA" id="ARBA00023235"/>
    </source>
</evidence>
<comment type="catalytic activity">
    <reaction evidence="5">
        <text>GDP-beta-L-fucose + NADP(+) = GDP-4-dehydro-alpha-D-rhamnose + NADPH + H(+)</text>
        <dbReference type="Rhea" id="RHEA:18885"/>
        <dbReference type="ChEBI" id="CHEBI:15378"/>
        <dbReference type="ChEBI" id="CHEBI:57273"/>
        <dbReference type="ChEBI" id="CHEBI:57783"/>
        <dbReference type="ChEBI" id="CHEBI:57964"/>
        <dbReference type="ChEBI" id="CHEBI:58349"/>
        <dbReference type="EC" id="1.1.1.271"/>
    </reaction>
</comment>
<feature type="domain" description="NAD-dependent epimerase/dehydratase" evidence="6">
    <location>
        <begin position="11"/>
        <end position="243"/>
    </location>
</feature>
<feature type="site" description="Important for catalytic activity" evidence="5">
    <location>
        <position position="113"/>
    </location>
</feature>
<feature type="binding site" evidence="5">
    <location>
        <position position="144"/>
    </location>
    <ligand>
        <name>NADP(+)</name>
        <dbReference type="ChEBI" id="CHEBI:58349"/>
    </ligand>
</feature>
<feature type="binding site" evidence="5">
    <location>
        <position position="184"/>
    </location>
    <ligand>
        <name>NADP(+)</name>
        <dbReference type="ChEBI" id="CHEBI:58349"/>
    </ligand>
</feature>
<feature type="site" description="Important for catalytic activity" evidence="5">
    <location>
        <position position="111"/>
    </location>
</feature>
<comment type="pathway">
    <text evidence="5">Nucleotide-sugar biosynthesis; GDP-L-fucose biosynthesis via de novo pathway; GDP-L-fucose from GDP-alpha-D-mannose: step 2/2.</text>
</comment>
<name>A0ABQ0AQB3_9RHOB</name>
<keyword evidence="4 5" id="KW-0413">Isomerase</keyword>
<feature type="binding site" evidence="5">
    <location>
        <begin position="15"/>
        <end position="21"/>
    </location>
    <ligand>
        <name>NADP(+)</name>
        <dbReference type="ChEBI" id="CHEBI:58349"/>
    </ligand>
</feature>
<dbReference type="EC" id="1.1.1.271" evidence="5"/>
<evidence type="ECO:0000256" key="1">
    <source>
        <dbReference type="ARBA" id="ARBA00005959"/>
    </source>
</evidence>
<sequence>MSAEQGRKATMLLTGGGGLVGRNIQEHARAADWTILAPRSAELDLTDAAAVDAYLAKHQPDLVVHAAGRVGGIQANMANPVAFLDENTAMGRNIIMGAYRAGVRGFLNLASTCIYPRAAENPLREDMVLTGPLEPTNEGYALAKIMALRLCDYIRREDAGAQYKTLIPCNLYGAHDTFDPKQSHLLPAIIHKVHQAQKTGETSVEIWGDGTARREFMFAADLADAVLRAAADMDSLPGSMNIGLGQDHSINDYYATVAEVIGWTGDFSHDLSKPVGMKQKLCDPARQQDWGWQAPTALRDGIAQTYRHYLESGYA</sequence>
<feature type="binding site" evidence="5">
    <location>
        <begin position="109"/>
        <end position="112"/>
    </location>
    <ligand>
        <name>NADP(+)</name>
        <dbReference type="ChEBI" id="CHEBI:58349"/>
    </ligand>
</feature>
<feature type="active site" description="Proton donor/acceptor" evidence="5">
    <location>
        <position position="140"/>
    </location>
</feature>
<evidence type="ECO:0000256" key="3">
    <source>
        <dbReference type="ARBA" id="ARBA00023002"/>
    </source>
</evidence>
<evidence type="ECO:0000256" key="5">
    <source>
        <dbReference type="HAMAP-Rule" id="MF_00956"/>
    </source>
</evidence>
<dbReference type="Proteomes" id="UP001441944">
    <property type="component" value="Unassembled WGS sequence"/>
</dbReference>
<gene>
    <name evidence="5" type="primary">fcl</name>
    <name evidence="7" type="ORF">NBRC116598_34740</name>
</gene>
<dbReference type="Pfam" id="PF01370">
    <property type="entry name" value="Epimerase"/>
    <property type="match status" value="1"/>
</dbReference>
<dbReference type="InterPro" id="IPR036291">
    <property type="entry name" value="NAD(P)-bd_dom_sf"/>
</dbReference>
<dbReference type="Gene3D" id="3.90.25.10">
    <property type="entry name" value="UDP-galactose 4-epimerase, domain 1"/>
    <property type="match status" value="1"/>
</dbReference>
<keyword evidence="8" id="KW-1185">Reference proteome</keyword>
<evidence type="ECO:0000259" key="6">
    <source>
        <dbReference type="Pfam" id="PF01370"/>
    </source>
</evidence>
<feature type="binding site" evidence="5">
    <location>
        <position position="214"/>
    </location>
    <ligand>
        <name>substrate</name>
    </ligand>
</feature>
<keyword evidence="3 5" id="KW-0560">Oxidoreductase</keyword>
<dbReference type="RefSeq" id="WP_295454113.1">
    <property type="nucleotide sequence ID" value="NZ_BAABWU010000017.1"/>
</dbReference>
<dbReference type="InterPro" id="IPR001509">
    <property type="entry name" value="Epimerase_deHydtase"/>
</dbReference>
<keyword evidence="2 5" id="KW-0521">NADP</keyword>
<accession>A0ABQ0AQB3</accession>
<protein>
    <recommendedName>
        <fullName evidence="5">GDP-L-fucose synthase</fullName>
        <ecNumber evidence="5">1.1.1.271</ecNumber>
    </recommendedName>
    <alternativeName>
        <fullName evidence="5">GDP-4-keto-6-deoxy-D-mannose-3,5-epimerase-4-reductase</fullName>
    </alternativeName>
</protein>
<dbReference type="SUPFAM" id="SSF51735">
    <property type="entry name" value="NAD(P)-binding Rossmann-fold domains"/>
    <property type="match status" value="1"/>
</dbReference>
<dbReference type="EMBL" id="BAABWU010000017">
    <property type="protein sequence ID" value="GAA6198029.1"/>
    <property type="molecule type" value="Genomic_DNA"/>
</dbReference>
<evidence type="ECO:0000313" key="7">
    <source>
        <dbReference type="EMBL" id="GAA6198029.1"/>
    </source>
</evidence>
<feature type="binding site" evidence="5">
    <location>
        <position position="207"/>
    </location>
    <ligand>
        <name>substrate</name>
    </ligand>
</feature>
<organism evidence="7 8">
    <name type="scientific">Pseudophaeobacter arcticus</name>
    <dbReference type="NCBI Taxonomy" id="385492"/>
    <lineage>
        <taxon>Bacteria</taxon>
        <taxon>Pseudomonadati</taxon>
        <taxon>Pseudomonadota</taxon>
        <taxon>Alphaproteobacteria</taxon>
        <taxon>Rhodobacterales</taxon>
        <taxon>Paracoccaceae</taxon>
        <taxon>Pseudophaeobacter</taxon>
    </lineage>
</organism>
<dbReference type="InterPro" id="IPR028614">
    <property type="entry name" value="GDP_fucose/colitose_synth"/>
</dbReference>
<dbReference type="PANTHER" id="PTHR43238">
    <property type="entry name" value="GDP-L-FUCOSE SYNTHASE"/>
    <property type="match status" value="1"/>
</dbReference>
<evidence type="ECO:0000313" key="8">
    <source>
        <dbReference type="Proteomes" id="UP001441944"/>
    </source>
</evidence>
<comment type="similarity">
    <text evidence="1 5">Belongs to the NAD(P)-dependent epimerase/dehydratase family. Fucose synthase subfamily.</text>
</comment>
<dbReference type="Gene3D" id="3.40.50.720">
    <property type="entry name" value="NAD(P)-binding Rossmann-like Domain"/>
    <property type="match status" value="1"/>
</dbReference>
<reference evidence="7 8" key="1">
    <citation type="submission" date="2024-04" db="EMBL/GenBank/DDBJ databases">
        <title>Draft genome sequence of Pseudophaeobacter arcticus NBRC 116598.</title>
        <authorList>
            <person name="Miyakawa T."/>
            <person name="Kusuya Y."/>
            <person name="Miura T."/>
        </authorList>
    </citation>
    <scope>NUCLEOTIDE SEQUENCE [LARGE SCALE GENOMIC DNA]</scope>
    <source>
        <strain evidence="7 8">SU-CL00105</strain>
    </source>
</reference>
<feature type="binding site" evidence="5">
    <location>
        <begin position="168"/>
        <end position="171"/>
    </location>
    <ligand>
        <name>NADP(+)</name>
        <dbReference type="ChEBI" id="CHEBI:58349"/>
    </ligand>
</feature>
<dbReference type="CDD" id="cd05239">
    <property type="entry name" value="GDP_FS_SDR_e"/>
    <property type="match status" value="1"/>
</dbReference>
<keyword evidence="5" id="KW-0511">Multifunctional enzyme</keyword>
<comment type="caution">
    <text evidence="7">The sequence shown here is derived from an EMBL/GenBank/DDBJ whole genome shotgun (WGS) entry which is preliminary data.</text>
</comment>
<feature type="binding site" evidence="5">
    <location>
        <position position="192"/>
    </location>
    <ligand>
        <name>substrate</name>
    </ligand>
</feature>
<comment type="caution">
    <text evidence="5">Lacks conserved residue(s) required for the propagation of feature annotation.</text>
</comment>
<evidence type="ECO:0000256" key="2">
    <source>
        <dbReference type="ARBA" id="ARBA00022857"/>
    </source>
</evidence>